<evidence type="ECO:0000313" key="3">
    <source>
        <dbReference type="Proteomes" id="UP000191612"/>
    </source>
</evidence>
<gene>
    <name evidence="2" type="ORF">PENSOL_c052G11742</name>
</gene>
<dbReference type="Gene3D" id="2.160.20.80">
    <property type="entry name" value="E3 ubiquitin-protein ligase SopA"/>
    <property type="match status" value="1"/>
</dbReference>
<dbReference type="PANTHER" id="PTHR34598">
    <property type="entry name" value="BLL6449 PROTEIN"/>
    <property type="match status" value="1"/>
</dbReference>
<dbReference type="EMBL" id="MDYO01000052">
    <property type="protein sequence ID" value="OQD91530.1"/>
    <property type="molecule type" value="Genomic_DNA"/>
</dbReference>
<accession>A0A1V6QQN4</accession>
<proteinExistence type="inferred from homology"/>
<reference evidence="3" key="1">
    <citation type="journal article" date="2017" name="Nat. Microbiol.">
        <title>Global analysis of biosynthetic gene clusters reveals vast potential of secondary metabolite production in Penicillium species.</title>
        <authorList>
            <person name="Nielsen J.C."/>
            <person name="Grijseels S."/>
            <person name="Prigent S."/>
            <person name="Ji B."/>
            <person name="Dainat J."/>
            <person name="Nielsen K.F."/>
            <person name="Frisvad J.C."/>
            <person name="Workman M."/>
            <person name="Nielsen J."/>
        </authorList>
    </citation>
    <scope>NUCLEOTIDE SEQUENCE [LARGE SCALE GENOMIC DNA]</scope>
    <source>
        <strain evidence="3">IBT 29525</strain>
    </source>
</reference>
<dbReference type="SUPFAM" id="SSF141571">
    <property type="entry name" value="Pentapeptide repeat-like"/>
    <property type="match status" value="1"/>
</dbReference>
<dbReference type="AlphaFoldDB" id="A0A1V6QQN4"/>
<sequence length="357" mass="40027">MNNDKVQSSAFNGDGNTITRCSLSNCTINNSCVKRSTLSDCVLSKVEDVSRITAQKSQFHDAALAERSAITNSTIQTQSSVHRSTVGQSVIQDKSAVKRSTVTGTMVSNSQLQRATLTNCVVTECIIERCDFQGLVLKYGIWKRNELVGKIGNQDPIFIRNYGSKAGQSGTVLVGSTISELDPESHPRQDVRKRHPLWLSESLERHELNTNQPSDYVHIDMTASSAAKCSIKHFNISPKSYSRFVVVNLWKPIRGPVCDFPLTVCDRSTVDYESQATAMDIVTSNYLNENTRIYFDGSHKWYYWHGLQADEVIAFVQADSQEENRAGVPHTAFYDARNTNETQLRESIEARVFVYFD</sequence>
<organism evidence="2 3">
    <name type="scientific">Penicillium solitum</name>
    <dbReference type="NCBI Taxonomy" id="60172"/>
    <lineage>
        <taxon>Eukaryota</taxon>
        <taxon>Fungi</taxon>
        <taxon>Dikarya</taxon>
        <taxon>Ascomycota</taxon>
        <taxon>Pezizomycotina</taxon>
        <taxon>Eurotiomycetes</taxon>
        <taxon>Eurotiomycetidae</taxon>
        <taxon>Eurotiales</taxon>
        <taxon>Aspergillaceae</taxon>
        <taxon>Penicillium</taxon>
    </lineage>
</organism>
<dbReference type="NCBIfam" id="NF041278">
    <property type="entry name" value="CmcJ_NvfI_EfuI"/>
    <property type="match status" value="1"/>
</dbReference>
<comment type="caution">
    <text evidence="2">The sequence shown here is derived from an EMBL/GenBank/DDBJ whole genome shotgun (WGS) entry which is preliminary data.</text>
</comment>
<evidence type="ECO:0000313" key="2">
    <source>
        <dbReference type="EMBL" id="OQD91530.1"/>
    </source>
</evidence>
<dbReference type="PANTHER" id="PTHR34598:SF3">
    <property type="entry name" value="OXIDOREDUCTASE AN1597"/>
    <property type="match status" value="1"/>
</dbReference>
<evidence type="ECO:0000256" key="1">
    <source>
        <dbReference type="ARBA" id="ARBA00023604"/>
    </source>
</evidence>
<dbReference type="InterPro" id="IPR044053">
    <property type="entry name" value="AsaB-like"/>
</dbReference>
<dbReference type="Proteomes" id="UP000191612">
    <property type="component" value="Unassembled WGS sequence"/>
</dbReference>
<protein>
    <submittedName>
        <fullName evidence="2">Uncharacterized protein</fullName>
    </submittedName>
</protein>
<dbReference type="GO" id="GO:0016491">
    <property type="term" value="F:oxidoreductase activity"/>
    <property type="evidence" value="ECO:0007669"/>
    <property type="project" value="InterPro"/>
</dbReference>
<keyword evidence="3" id="KW-1185">Reference proteome</keyword>
<name>A0A1V6QQN4_9EURO</name>
<dbReference type="STRING" id="60172.A0A1V6QQN4"/>
<comment type="similarity">
    <text evidence="1">Belongs to the asaB hydroxylase/desaturase family.</text>
</comment>